<dbReference type="SMART" id="SM00066">
    <property type="entry name" value="GAL4"/>
    <property type="match status" value="1"/>
</dbReference>
<proteinExistence type="predicted"/>
<reference evidence="6 7" key="1">
    <citation type="submission" date="2024-07" db="EMBL/GenBank/DDBJ databases">
        <title>Section-level genome sequencing and comparative genomics of Aspergillus sections Usti and Cavernicolus.</title>
        <authorList>
            <consortium name="Lawrence Berkeley National Laboratory"/>
            <person name="Nybo J.L."/>
            <person name="Vesth T.C."/>
            <person name="Theobald S."/>
            <person name="Frisvad J.C."/>
            <person name="Larsen T.O."/>
            <person name="Kjaerboelling I."/>
            <person name="Rothschild-Mancinelli K."/>
            <person name="Lyhne E.K."/>
            <person name="Kogle M.E."/>
            <person name="Barry K."/>
            <person name="Clum A."/>
            <person name="Na H."/>
            <person name="Ledsgaard L."/>
            <person name="Lin J."/>
            <person name="Lipzen A."/>
            <person name="Kuo A."/>
            <person name="Riley R."/>
            <person name="Mondo S."/>
            <person name="LaButti K."/>
            <person name="Haridas S."/>
            <person name="Pangalinan J."/>
            <person name="Salamov A.A."/>
            <person name="Simmons B.A."/>
            <person name="Magnuson J.K."/>
            <person name="Chen J."/>
            <person name="Drula E."/>
            <person name="Henrissat B."/>
            <person name="Wiebenga A."/>
            <person name="Lubbers R.J."/>
            <person name="Gomes A.C."/>
            <person name="Makela M.R."/>
            <person name="Stajich J."/>
            <person name="Grigoriev I.V."/>
            <person name="Mortensen U.H."/>
            <person name="De vries R.P."/>
            <person name="Baker S.E."/>
            <person name="Andersen M.R."/>
        </authorList>
    </citation>
    <scope>NUCLEOTIDE SEQUENCE [LARGE SCALE GENOMIC DNA]</scope>
    <source>
        <strain evidence="6 7">CBS 600.67</strain>
    </source>
</reference>
<evidence type="ECO:0000259" key="5">
    <source>
        <dbReference type="PROSITE" id="PS50048"/>
    </source>
</evidence>
<dbReference type="PROSITE" id="PS50048">
    <property type="entry name" value="ZN2_CY6_FUNGAL_2"/>
    <property type="match status" value="1"/>
</dbReference>
<feature type="domain" description="Zn(2)-C6 fungal-type" evidence="5">
    <location>
        <begin position="12"/>
        <end position="42"/>
    </location>
</feature>
<comment type="caution">
    <text evidence="6">The sequence shown here is derived from an EMBL/GenBank/DDBJ whole genome shotgun (WGS) entry which is preliminary data.</text>
</comment>
<keyword evidence="1" id="KW-0805">Transcription regulation</keyword>
<dbReference type="EMBL" id="JBFXLS010000090">
    <property type="protein sequence ID" value="KAL2817714.1"/>
    <property type="molecule type" value="Genomic_DNA"/>
</dbReference>
<dbReference type="Proteomes" id="UP001610335">
    <property type="component" value="Unassembled WGS sequence"/>
</dbReference>
<evidence type="ECO:0000256" key="1">
    <source>
        <dbReference type="ARBA" id="ARBA00023015"/>
    </source>
</evidence>
<organism evidence="6 7">
    <name type="scientific">Aspergillus cavernicola</name>
    <dbReference type="NCBI Taxonomy" id="176166"/>
    <lineage>
        <taxon>Eukaryota</taxon>
        <taxon>Fungi</taxon>
        <taxon>Dikarya</taxon>
        <taxon>Ascomycota</taxon>
        <taxon>Pezizomycotina</taxon>
        <taxon>Eurotiomycetes</taxon>
        <taxon>Eurotiomycetidae</taxon>
        <taxon>Eurotiales</taxon>
        <taxon>Aspergillaceae</taxon>
        <taxon>Aspergillus</taxon>
        <taxon>Aspergillus subgen. Nidulantes</taxon>
    </lineage>
</organism>
<dbReference type="Pfam" id="PF00172">
    <property type="entry name" value="Zn_clus"/>
    <property type="match status" value="1"/>
</dbReference>
<protein>
    <recommendedName>
        <fullName evidence="5">Zn(2)-C6 fungal-type domain-containing protein</fullName>
    </recommendedName>
</protein>
<dbReference type="PANTHER" id="PTHR37534:SF46">
    <property type="entry name" value="ZN(II)2CYS6 TRANSCRIPTION FACTOR (EUROFUNG)"/>
    <property type="match status" value="1"/>
</dbReference>
<dbReference type="SUPFAM" id="SSF57701">
    <property type="entry name" value="Zn2/Cys6 DNA-binding domain"/>
    <property type="match status" value="1"/>
</dbReference>
<sequence length="555" mass="62230">MPQRANTRSRAGCLTCRQRHVRCDEQRPSCQTCLASKRSCNYSPTVIPLRDRRMLQRNALPPGQEAPWELMNTPGMTGRKLAASTAMDPFDTLPVKMPFKSRELYHYFYQTGAAFAAAPSDPKDDCIALATLDEHALRSTILIAGIHYSWNTGNLQAYESAFLFHKVESIRIINTWLKVSDSKTFVVCVRQILTIALAEACLGNLTTAETHLNGIMALFDSRGQVDGASGSIDDIEGELANRYLLLTSCFVLCLKSRLDDFILFRAAQGIDPNHDGSSAEALKLMNLWHGMEYGGLDTRLRAMRMFPYFFSLPPMNRRPKMVDALPIIDCLRTITETVDQIRINPTPEHIDRVWNEGGPTKLLLVLVTSHVSSFAKDDENLDPAGNEKLSQPLLRSSWSGIVATAELYMHSVLNIINAGEPIECRLLYRILLIMKQDIDQTRDDLSGDHGSLRQSLWFWKVFTGALALATSQHRHIAIDMKTVGPSEKCSCETDLEGLYEWFRNCARAWSAVTETTNWKDVEPVLAIVAWPTVLSQDGNDYAANAWAQAILEDTR</sequence>
<evidence type="ECO:0000313" key="7">
    <source>
        <dbReference type="Proteomes" id="UP001610335"/>
    </source>
</evidence>
<keyword evidence="7" id="KW-1185">Reference proteome</keyword>
<evidence type="ECO:0000256" key="3">
    <source>
        <dbReference type="ARBA" id="ARBA00023163"/>
    </source>
</evidence>
<evidence type="ECO:0000256" key="4">
    <source>
        <dbReference type="ARBA" id="ARBA00023242"/>
    </source>
</evidence>
<keyword evidence="2" id="KW-0238">DNA-binding</keyword>
<dbReference type="Gene3D" id="4.10.240.10">
    <property type="entry name" value="Zn(2)-C6 fungal-type DNA-binding domain"/>
    <property type="match status" value="1"/>
</dbReference>
<dbReference type="InterPro" id="IPR001138">
    <property type="entry name" value="Zn2Cys6_DnaBD"/>
</dbReference>
<evidence type="ECO:0000256" key="2">
    <source>
        <dbReference type="ARBA" id="ARBA00023125"/>
    </source>
</evidence>
<evidence type="ECO:0000313" key="6">
    <source>
        <dbReference type="EMBL" id="KAL2817714.1"/>
    </source>
</evidence>
<keyword evidence="4" id="KW-0539">Nucleus</keyword>
<name>A0ABR4HQF5_9EURO</name>
<dbReference type="PROSITE" id="PS00463">
    <property type="entry name" value="ZN2_CY6_FUNGAL_1"/>
    <property type="match status" value="1"/>
</dbReference>
<dbReference type="CDD" id="cd00067">
    <property type="entry name" value="GAL4"/>
    <property type="match status" value="1"/>
</dbReference>
<dbReference type="PANTHER" id="PTHR37534">
    <property type="entry name" value="TRANSCRIPTIONAL ACTIVATOR PROTEIN UGA3"/>
    <property type="match status" value="1"/>
</dbReference>
<accession>A0ABR4HQF5</accession>
<dbReference type="InterPro" id="IPR036864">
    <property type="entry name" value="Zn2-C6_fun-type_DNA-bd_sf"/>
</dbReference>
<keyword evidence="3" id="KW-0804">Transcription</keyword>
<gene>
    <name evidence="6" type="ORF">BDW59DRAFT_152516</name>
</gene>